<feature type="region of interest" description="Disordered" evidence="1">
    <location>
        <begin position="38"/>
        <end position="57"/>
    </location>
</feature>
<keyword evidence="3" id="KW-1185">Reference proteome</keyword>
<feature type="region of interest" description="Disordered" evidence="1">
    <location>
        <begin position="70"/>
        <end position="90"/>
    </location>
</feature>
<sequence>MRPNIRAHRRSFPFPLAVADGKTLMLLLWLLNPRQNHTRPRTRISQPGITGDGMEAKNQDRWRGQGRASHEMDCTASASPPTTTTTRAARPARFHATTYVEGELGPISYLDCQRGFIFSRLRGNTPALLPAIMAPTASGMHRDYHHTGALHS</sequence>
<reference evidence="2" key="1">
    <citation type="journal article" date="2023" name="Mol. Phylogenet. Evol.">
        <title>Genome-scale phylogeny and comparative genomics of the fungal order Sordariales.</title>
        <authorList>
            <person name="Hensen N."/>
            <person name="Bonometti L."/>
            <person name="Westerberg I."/>
            <person name="Brannstrom I.O."/>
            <person name="Guillou S."/>
            <person name="Cros-Aarteil S."/>
            <person name="Calhoun S."/>
            <person name="Haridas S."/>
            <person name="Kuo A."/>
            <person name="Mondo S."/>
            <person name="Pangilinan J."/>
            <person name="Riley R."/>
            <person name="LaButti K."/>
            <person name="Andreopoulos B."/>
            <person name="Lipzen A."/>
            <person name="Chen C."/>
            <person name="Yan M."/>
            <person name="Daum C."/>
            <person name="Ng V."/>
            <person name="Clum A."/>
            <person name="Steindorff A."/>
            <person name="Ohm R.A."/>
            <person name="Martin F."/>
            <person name="Silar P."/>
            <person name="Natvig D.O."/>
            <person name="Lalanne C."/>
            <person name="Gautier V."/>
            <person name="Ament-Velasquez S.L."/>
            <person name="Kruys A."/>
            <person name="Hutchinson M.I."/>
            <person name="Powell A.J."/>
            <person name="Barry K."/>
            <person name="Miller A.N."/>
            <person name="Grigoriev I.V."/>
            <person name="Debuchy R."/>
            <person name="Gladieux P."/>
            <person name="Hiltunen Thoren M."/>
            <person name="Johannesson H."/>
        </authorList>
    </citation>
    <scope>NUCLEOTIDE SEQUENCE</scope>
    <source>
        <strain evidence="2">CBS 314.62</strain>
    </source>
</reference>
<proteinExistence type="predicted"/>
<protein>
    <submittedName>
        <fullName evidence="2">Uncharacterized protein</fullName>
    </submittedName>
</protein>
<evidence type="ECO:0000256" key="1">
    <source>
        <dbReference type="SAM" id="MobiDB-lite"/>
    </source>
</evidence>
<evidence type="ECO:0000313" key="3">
    <source>
        <dbReference type="Proteomes" id="UP001270362"/>
    </source>
</evidence>
<organism evidence="2 3">
    <name type="scientific">Podospora appendiculata</name>
    <dbReference type="NCBI Taxonomy" id="314037"/>
    <lineage>
        <taxon>Eukaryota</taxon>
        <taxon>Fungi</taxon>
        <taxon>Dikarya</taxon>
        <taxon>Ascomycota</taxon>
        <taxon>Pezizomycotina</taxon>
        <taxon>Sordariomycetes</taxon>
        <taxon>Sordariomycetidae</taxon>
        <taxon>Sordariales</taxon>
        <taxon>Podosporaceae</taxon>
        <taxon>Podospora</taxon>
    </lineage>
</organism>
<dbReference type="AlphaFoldDB" id="A0AAE0XBU1"/>
<comment type="caution">
    <text evidence="2">The sequence shown here is derived from an EMBL/GenBank/DDBJ whole genome shotgun (WGS) entry which is preliminary data.</text>
</comment>
<reference evidence="2" key="2">
    <citation type="submission" date="2023-06" db="EMBL/GenBank/DDBJ databases">
        <authorList>
            <consortium name="Lawrence Berkeley National Laboratory"/>
            <person name="Haridas S."/>
            <person name="Hensen N."/>
            <person name="Bonometti L."/>
            <person name="Westerberg I."/>
            <person name="Brannstrom I.O."/>
            <person name="Guillou S."/>
            <person name="Cros-Aarteil S."/>
            <person name="Calhoun S."/>
            <person name="Kuo A."/>
            <person name="Mondo S."/>
            <person name="Pangilinan J."/>
            <person name="Riley R."/>
            <person name="Labutti K."/>
            <person name="Andreopoulos B."/>
            <person name="Lipzen A."/>
            <person name="Chen C."/>
            <person name="Yanf M."/>
            <person name="Daum C."/>
            <person name="Ng V."/>
            <person name="Clum A."/>
            <person name="Steindorff A."/>
            <person name="Ohm R."/>
            <person name="Martin F."/>
            <person name="Silar P."/>
            <person name="Natvig D."/>
            <person name="Lalanne C."/>
            <person name="Gautier V."/>
            <person name="Ament-Velasquez S.L."/>
            <person name="Kruys A."/>
            <person name="Hutchinson M.I."/>
            <person name="Powell A.J."/>
            <person name="Barry K."/>
            <person name="Miller A.N."/>
            <person name="Grigoriev I.V."/>
            <person name="Debuchy R."/>
            <person name="Gladieux P."/>
            <person name="Thoren M.H."/>
            <person name="Johannesson H."/>
        </authorList>
    </citation>
    <scope>NUCLEOTIDE SEQUENCE</scope>
    <source>
        <strain evidence="2">CBS 314.62</strain>
    </source>
</reference>
<name>A0AAE0XBU1_9PEZI</name>
<dbReference type="Proteomes" id="UP001270362">
    <property type="component" value="Unassembled WGS sequence"/>
</dbReference>
<gene>
    <name evidence="2" type="ORF">B0T22DRAFT_178103</name>
</gene>
<dbReference type="EMBL" id="JAULSO010000002">
    <property type="protein sequence ID" value="KAK3689781.1"/>
    <property type="molecule type" value="Genomic_DNA"/>
</dbReference>
<evidence type="ECO:0000313" key="2">
    <source>
        <dbReference type="EMBL" id="KAK3689781.1"/>
    </source>
</evidence>
<feature type="compositionally biased region" description="Low complexity" evidence="1">
    <location>
        <begin position="75"/>
        <end position="90"/>
    </location>
</feature>
<accession>A0AAE0XBU1</accession>